<name>A0ABY9YCK6_9GAMM</name>
<dbReference type="Proteomes" id="UP001305421">
    <property type="component" value="Chromosome"/>
</dbReference>
<evidence type="ECO:0000313" key="2">
    <source>
        <dbReference type="Proteomes" id="UP001305421"/>
    </source>
</evidence>
<organism evidence="1 2">
    <name type="scientific">Stenotrophomonas aracearum</name>
    <dbReference type="NCBI Taxonomy" id="3003272"/>
    <lineage>
        <taxon>Bacteria</taxon>
        <taxon>Pseudomonadati</taxon>
        <taxon>Pseudomonadota</taxon>
        <taxon>Gammaproteobacteria</taxon>
        <taxon>Lysobacterales</taxon>
        <taxon>Lysobacteraceae</taxon>
        <taxon>Stenotrophomonas</taxon>
    </lineage>
</organism>
<protein>
    <recommendedName>
        <fullName evidence="3">Toxin co-regulated pilus biosynthesis protein Q C-terminal domain-containing protein</fullName>
    </recommendedName>
</protein>
<proteinExistence type="predicted"/>
<evidence type="ECO:0000313" key="1">
    <source>
        <dbReference type="EMBL" id="WNH48587.1"/>
    </source>
</evidence>
<gene>
    <name evidence="1" type="ORF">PDM28_18315</name>
</gene>
<sequence length="231" mass="24834">MIPPLLDPNQIPLVRATERRTSDPSPRAFEKAVAHSPAAATPATDPIELDLRDEHGSTRTISLPWGLAATPRLSQSEAGAALQTQLFLLLQPGAALTGTADTAPVTHGVPVAPGPFMALATSVRPTAGMAIVATREPAQTPSLATAASAAAQHPDAGVPWQERWLQWLRGSGGDVQLRLRDYRLDETNHPQLLQQLHRFARDQGMALTRVTVNGHELWRMPEPATGNHHGR</sequence>
<dbReference type="EMBL" id="CP115543">
    <property type="protein sequence ID" value="WNH48587.1"/>
    <property type="molecule type" value="Genomic_DNA"/>
</dbReference>
<reference evidence="1 2" key="1">
    <citation type="submission" date="2022-12" db="EMBL/GenBank/DDBJ databases">
        <title>Two new species, Stenotrophomonas aracearum and Stenotrophomonas oahuensis, isolated from Anthurium (Araceae family) in Hawaii.</title>
        <authorList>
            <person name="Chunag S.C."/>
            <person name="Dobhal S."/>
            <person name="Alvarez A."/>
            <person name="Arif M."/>
        </authorList>
    </citation>
    <scope>NUCLEOTIDE SEQUENCE [LARGE SCALE GENOMIC DNA]</scope>
    <source>
        <strain evidence="1 2">A5588</strain>
    </source>
</reference>
<evidence type="ECO:0008006" key="3">
    <source>
        <dbReference type="Google" id="ProtNLM"/>
    </source>
</evidence>
<keyword evidence="2" id="KW-1185">Reference proteome</keyword>
<dbReference type="RefSeq" id="WP_311183142.1">
    <property type="nucleotide sequence ID" value="NZ_CP115543.1"/>
</dbReference>
<accession>A0ABY9YCK6</accession>